<dbReference type="Gene3D" id="2.160.20.10">
    <property type="entry name" value="Single-stranded right-handed beta-helix, Pectin lyase-like"/>
    <property type="match status" value="1"/>
</dbReference>
<dbReference type="InterPro" id="IPR011050">
    <property type="entry name" value="Pectin_lyase_fold/virulence"/>
</dbReference>
<dbReference type="InterPro" id="IPR012334">
    <property type="entry name" value="Pectin_lyas_fold"/>
</dbReference>
<sequence>MLILSGVGCFLYLKNAEIERLKASKQERLEAADRQLSRDVQQAIELANEALEQSEFDAAKKQIRRASLLDVYAKHSEELVQVIARYHKLERNAERAKVLEVFETKLHKKQFDLAEKIIEQGDSLFGRSEIAGLKEKVEKAKERILIDLSAKFTKSLSEWDIESAESYLSQMKVYAESEAINAQLKSLNLKKAIDHEAREIAKQISAFDHGRFSTELNTRLASALPKYPDHPSLIALKKKLEAYLETIAVPGDFADLEEALLVAPQKSHIRLGKGVFFLQSIIDKELTITGAGPDLTIIEGQTLATPLLQIKHTQGTFIMEDLQLRGLSTSQDQTQSLVHINAASVVFRNVRVTNSSGHGIEVKKGSVVIENSQIQRNSSDGIAIHGEQSQVNITGSQLNLNGGCGAEVWQGASLNASKCSIQNNAKAGAVVVDANSRLLIRDSSISFNTHSGVYVSKGASAELNTCDISKNAHSGIFAQWPETRLNIGNSQIHNNEEYGLLHDPKTQIRINGTDFSENFMGEKLLRKMR</sequence>
<protein>
    <submittedName>
        <fullName evidence="3">Right-handed parallel beta-helix repeat-containing protein</fullName>
    </submittedName>
</protein>
<keyword evidence="1" id="KW-0677">Repeat</keyword>
<comment type="caution">
    <text evidence="3">The sequence shown here is derived from an EMBL/GenBank/DDBJ whole genome shotgun (WGS) entry which is preliminary data.</text>
</comment>
<accession>A0ABW5E275</accession>
<evidence type="ECO:0000313" key="3">
    <source>
        <dbReference type="EMBL" id="MFD2275510.1"/>
    </source>
</evidence>
<dbReference type="PANTHER" id="PTHR22990">
    <property type="entry name" value="F-BOX ONLY PROTEIN"/>
    <property type="match status" value="1"/>
</dbReference>
<evidence type="ECO:0000313" key="4">
    <source>
        <dbReference type="Proteomes" id="UP001597297"/>
    </source>
</evidence>
<dbReference type="RefSeq" id="WP_377136763.1">
    <property type="nucleotide sequence ID" value="NZ_JBHUJC010000010.1"/>
</dbReference>
<dbReference type="SUPFAM" id="SSF51126">
    <property type="entry name" value="Pectin lyase-like"/>
    <property type="match status" value="1"/>
</dbReference>
<dbReference type="SMART" id="SM00710">
    <property type="entry name" value="PbH1"/>
    <property type="match status" value="4"/>
</dbReference>
<proteinExistence type="predicted"/>
<evidence type="ECO:0000259" key="2">
    <source>
        <dbReference type="Pfam" id="PF13229"/>
    </source>
</evidence>
<reference evidence="4" key="1">
    <citation type="journal article" date="2019" name="Int. J. Syst. Evol. Microbiol.">
        <title>The Global Catalogue of Microorganisms (GCM) 10K type strain sequencing project: providing services to taxonomists for standard genome sequencing and annotation.</title>
        <authorList>
            <consortium name="The Broad Institute Genomics Platform"/>
            <consortium name="The Broad Institute Genome Sequencing Center for Infectious Disease"/>
            <person name="Wu L."/>
            <person name="Ma J."/>
        </authorList>
    </citation>
    <scope>NUCLEOTIDE SEQUENCE [LARGE SCALE GENOMIC DNA]</scope>
    <source>
        <strain evidence="4">JCM 16545</strain>
    </source>
</reference>
<dbReference type="InterPro" id="IPR006626">
    <property type="entry name" value="PbH1"/>
</dbReference>
<dbReference type="PANTHER" id="PTHR22990:SF15">
    <property type="entry name" value="F-BOX ONLY PROTEIN 10"/>
    <property type="match status" value="1"/>
</dbReference>
<dbReference type="InterPro" id="IPR051550">
    <property type="entry name" value="SCF-Subunits/Alg-Epimerases"/>
</dbReference>
<dbReference type="Pfam" id="PF13229">
    <property type="entry name" value="Beta_helix"/>
    <property type="match status" value="1"/>
</dbReference>
<dbReference type="InterPro" id="IPR039448">
    <property type="entry name" value="Beta_helix"/>
</dbReference>
<organism evidence="3 4">
    <name type="scientific">Rubritalea spongiae</name>
    <dbReference type="NCBI Taxonomy" id="430797"/>
    <lineage>
        <taxon>Bacteria</taxon>
        <taxon>Pseudomonadati</taxon>
        <taxon>Verrucomicrobiota</taxon>
        <taxon>Verrucomicrobiia</taxon>
        <taxon>Verrucomicrobiales</taxon>
        <taxon>Rubritaleaceae</taxon>
        <taxon>Rubritalea</taxon>
    </lineage>
</organism>
<evidence type="ECO:0000256" key="1">
    <source>
        <dbReference type="ARBA" id="ARBA00022737"/>
    </source>
</evidence>
<dbReference type="EMBL" id="JBHUJC010000010">
    <property type="protein sequence ID" value="MFD2275510.1"/>
    <property type="molecule type" value="Genomic_DNA"/>
</dbReference>
<keyword evidence="4" id="KW-1185">Reference proteome</keyword>
<dbReference type="Proteomes" id="UP001597297">
    <property type="component" value="Unassembled WGS sequence"/>
</dbReference>
<feature type="domain" description="Right handed beta helix" evidence="2">
    <location>
        <begin position="338"/>
        <end position="477"/>
    </location>
</feature>
<name>A0ABW5E275_9BACT</name>
<gene>
    <name evidence="3" type="ORF">ACFSQZ_03420</name>
</gene>